<dbReference type="InterPro" id="IPR011990">
    <property type="entry name" value="TPR-like_helical_dom_sf"/>
</dbReference>
<organism evidence="9 10">
    <name type="scientific">Mucilaginibacter sabulilitoris</name>
    <dbReference type="NCBI Taxonomy" id="1173583"/>
    <lineage>
        <taxon>Bacteria</taxon>
        <taxon>Pseudomonadati</taxon>
        <taxon>Bacteroidota</taxon>
        <taxon>Sphingobacteriia</taxon>
        <taxon>Sphingobacteriales</taxon>
        <taxon>Sphingobacteriaceae</taxon>
        <taxon>Mucilaginibacter</taxon>
    </lineage>
</organism>
<feature type="signal peptide" evidence="6">
    <location>
        <begin position="1"/>
        <end position="21"/>
    </location>
</feature>
<evidence type="ECO:0000313" key="10">
    <source>
        <dbReference type="Proteomes" id="UP001324380"/>
    </source>
</evidence>
<dbReference type="Pfam" id="PF07980">
    <property type="entry name" value="SusD_RagB"/>
    <property type="match status" value="1"/>
</dbReference>
<dbReference type="InterPro" id="IPR033985">
    <property type="entry name" value="SusD-like_N"/>
</dbReference>
<evidence type="ECO:0000256" key="5">
    <source>
        <dbReference type="ARBA" id="ARBA00023237"/>
    </source>
</evidence>
<feature type="chain" id="PRO_5047117201" evidence="6">
    <location>
        <begin position="22"/>
        <end position="606"/>
    </location>
</feature>
<dbReference type="Gene3D" id="1.25.40.390">
    <property type="match status" value="1"/>
</dbReference>
<name>A0ABZ0TEQ8_9SPHI</name>
<keyword evidence="10" id="KW-1185">Reference proteome</keyword>
<feature type="domain" description="RagB/SusD" evidence="7">
    <location>
        <begin position="323"/>
        <end position="606"/>
    </location>
</feature>
<feature type="domain" description="SusD-like N-terminal" evidence="8">
    <location>
        <begin position="23"/>
        <end position="230"/>
    </location>
</feature>
<keyword evidence="4" id="KW-0472">Membrane</keyword>
<dbReference type="Proteomes" id="UP001324380">
    <property type="component" value="Chromosome"/>
</dbReference>
<evidence type="ECO:0000259" key="8">
    <source>
        <dbReference type="Pfam" id="PF14322"/>
    </source>
</evidence>
<evidence type="ECO:0000313" key="9">
    <source>
        <dbReference type="EMBL" id="WPU91467.1"/>
    </source>
</evidence>
<accession>A0ABZ0TEQ8</accession>
<reference evidence="9 10" key="1">
    <citation type="submission" date="2023-11" db="EMBL/GenBank/DDBJ databases">
        <title>Analysis of the Genomes of Mucilaginibacter gossypii cycad 4 and M. sabulilitoris SNA2: microbes with the potential for plant growth promotion.</title>
        <authorList>
            <person name="Hirsch A.M."/>
            <person name="Humm E."/>
            <person name="Rubbi M."/>
            <person name="Del Vecchio G."/>
            <person name="Ha S.M."/>
            <person name="Pellegrini M."/>
            <person name="Gunsalus R.P."/>
        </authorList>
    </citation>
    <scope>NUCLEOTIDE SEQUENCE [LARGE SCALE GENOMIC DNA]</scope>
    <source>
        <strain evidence="9 10">SNA2</strain>
    </source>
</reference>
<comment type="similarity">
    <text evidence="2">Belongs to the SusD family.</text>
</comment>
<evidence type="ECO:0000256" key="4">
    <source>
        <dbReference type="ARBA" id="ARBA00023136"/>
    </source>
</evidence>
<sequence>MKLLVKSMMVTLLLFVTASCKKDFLNKAPDDDLTIDKVFGNRDYAQNFLSNIYASLPKEQRQVDNDTKGNPYIGASDEMDQFYAPSFSNSMNAGSWNPTSYGNNLPDPWTENYNAIRKTNIFIENIDKVPLDDFFTEALRSRFKGEAIFLRAYFHFLLIRVYGPVPISDHTIPLTADLKSIRRDPIDKCVAFITSECDKAAALLPARITSDIDYGRPAKSVCLALKARTLLYMASPLWNGNPDYTGLVDDKGTHLFPGFAASRWQDAANAAKACIDQTEAAGYGLYTSATNDPVKNYQEIFYVNNNKETFFSYNAGLFNDHDVYSEPLSLLGFTLNAPTQDLVDDYEMANGTRPITGYNADHTPIINPQSGYTETGFTADADPGGKYVAGTSNMYINRDPRFYATIHFSGDIWKSRTNGLEFWFNGADGKKAAGSGNYSKTGYLVKKLCNPSFVWRPVVQSVLRTWVLFRLGEQYLNYAEALNESQGPVGDVYRYVNLIRARSGMPGLPAGLSQSDMRERIRHERRIEMAFETQRYFDCHRWKIAEQTDNTYIYGMNILAGTSKTDPAFFVRTIVEKRVFEKKHYLWPMQKRETDKNPNLVQNPGW</sequence>
<evidence type="ECO:0000259" key="7">
    <source>
        <dbReference type="Pfam" id="PF07980"/>
    </source>
</evidence>
<protein>
    <submittedName>
        <fullName evidence="9">RagB/SusD family nutrient uptake outer membrane protein</fullName>
    </submittedName>
</protein>
<keyword evidence="3 6" id="KW-0732">Signal</keyword>
<dbReference type="InterPro" id="IPR012944">
    <property type="entry name" value="SusD_RagB_dom"/>
</dbReference>
<evidence type="ECO:0000256" key="2">
    <source>
        <dbReference type="ARBA" id="ARBA00006275"/>
    </source>
</evidence>
<proteinExistence type="inferred from homology"/>
<gene>
    <name evidence="9" type="ORF">SNE25_19295</name>
</gene>
<comment type="subcellular location">
    <subcellularLocation>
        <location evidence="1">Cell outer membrane</location>
    </subcellularLocation>
</comment>
<evidence type="ECO:0000256" key="3">
    <source>
        <dbReference type="ARBA" id="ARBA00022729"/>
    </source>
</evidence>
<evidence type="ECO:0000256" key="6">
    <source>
        <dbReference type="SAM" id="SignalP"/>
    </source>
</evidence>
<dbReference type="SUPFAM" id="SSF48452">
    <property type="entry name" value="TPR-like"/>
    <property type="match status" value="1"/>
</dbReference>
<keyword evidence="5" id="KW-0998">Cell outer membrane</keyword>
<evidence type="ECO:0000256" key="1">
    <source>
        <dbReference type="ARBA" id="ARBA00004442"/>
    </source>
</evidence>
<dbReference type="EMBL" id="CP139558">
    <property type="protein sequence ID" value="WPU91467.1"/>
    <property type="molecule type" value="Genomic_DNA"/>
</dbReference>
<dbReference type="Pfam" id="PF14322">
    <property type="entry name" value="SusD-like_3"/>
    <property type="match status" value="1"/>
</dbReference>
<dbReference type="PROSITE" id="PS51257">
    <property type="entry name" value="PROKAR_LIPOPROTEIN"/>
    <property type="match status" value="1"/>
</dbReference>
<dbReference type="RefSeq" id="WP_321560633.1">
    <property type="nucleotide sequence ID" value="NZ_CP139558.1"/>
</dbReference>